<evidence type="ECO:0000313" key="2">
    <source>
        <dbReference type="EMBL" id="MBB5286905.1"/>
    </source>
</evidence>
<feature type="transmembrane region" description="Helical" evidence="1">
    <location>
        <begin position="23"/>
        <end position="42"/>
    </location>
</feature>
<evidence type="ECO:0000313" key="3">
    <source>
        <dbReference type="Proteomes" id="UP000557307"/>
    </source>
</evidence>
<keyword evidence="3" id="KW-1185">Reference proteome</keyword>
<organism evidence="2 3">
    <name type="scientific">Rhabdobacter roseus</name>
    <dbReference type="NCBI Taxonomy" id="1655419"/>
    <lineage>
        <taxon>Bacteria</taxon>
        <taxon>Pseudomonadati</taxon>
        <taxon>Bacteroidota</taxon>
        <taxon>Cytophagia</taxon>
        <taxon>Cytophagales</taxon>
        <taxon>Cytophagaceae</taxon>
        <taxon>Rhabdobacter</taxon>
    </lineage>
</organism>
<name>A0A840TVH7_9BACT</name>
<keyword evidence="1" id="KW-0472">Membrane</keyword>
<dbReference type="AlphaFoldDB" id="A0A840TVH7"/>
<accession>A0A840TVH7</accession>
<dbReference type="EMBL" id="JACHGF010000012">
    <property type="protein sequence ID" value="MBB5286905.1"/>
    <property type="molecule type" value="Genomic_DNA"/>
</dbReference>
<keyword evidence="1" id="KW-0812">Transmembrane</keyword>
<reference evidence="2 3" key="1">
    <citation type="submission" date="2020-08" db="EMBL/GenBank/DDBJ databases">
        <title>Genomic Encyclopedia of Type Strains, Phase IV (KMG-IV): sequencing the most valuable type-strain genomes for metagenomic binning, comparative biology and taxonomic classification.</title>
        <authorList>
            <person name="Goeker M."/>
        </authorList>
    </citation>
    <scope>NUCLEOTIDE SEQUENCE [LARGE SCALE GENOMIC DNA]</scope>
    <source>
        <strain evidence="2 3">DSM 105074</strain>
    </source>
</reference>
<gene>
    <name evidence="2" type="ORF">HNQ92_005067</name>
</gene>
<dbReference type="RefSeq" id="WP_184178483.1">
    <property type="nucleotide sequence ID" value="NZ_JACHGF010000012.1"/>
</dbReference>
<comment type="caution">
    <text evidence="2">The sequence shown here is derived from an EMBL/GenBank/DDBJ whole genome shotgun (WGS) entry which is preliminary data.</text>
</comment>
<dbReference type="Proteomes" id="UP000557307">
    <property type="component" value="Unassembled WGS sequence"/>
</dbReference>
<protein>
    <submittedName>
        <fullName evidence="2">Uncharacterized protein</fullName>
    </submittedName>
</protein>
<evidence type="ECO:0000256" key="1">
    <source>
        <dbReference type="SAM" id="Phobius"/>
    </source>
</evidence>
<sequence>MNSPQEPPDTDGLPPFVRTWPQLYGLVVGTLVVLIALFYAFMTHFE</sequence>
<keyword evidence="1" id="KW-1133">Transmembrane helix</keyword>
<proteinExistence type="predicted"/>